<protein>
    <recommendedName>
        <fullName evidence="1">F-box domain-containing protein</fullName>
    </recommendedName>
</protein>
<gene>
    <name evidence="2" type="ORF">CRE_07916</name>
</gene>
<proteinExistence type="predicted"/>
<dbReference type="InterPro" id="IPR001810">
    <property type="entry name" value="F-box_dom"/>
</dbReference>
<sequence length="317" mass="37604">MDSKTTSRSAFSLYLLPVVVLNEVLKLFTPFELVALSLCSKSSKKHCKSIRSEAKCVEQTEKFHLDFSSKTEIRLRFQFHPESEWVFQFDNLPKAERKLTRMKNMVSSFFRTNTRNKRKMNYSKVMEHLYFSTFDPIQRDSTYNFFWKTFPITEYSLLIYYSENQVSAVTSWILYLSYLFNVDLDELILNIDQFKNEVNTELKHLLSWKQKNPVKGLTLTSNSSLNDEFLEQVLSLQDAEMYLKLDFNPSPQFSFDFRKFKRKLFLLEITHSHWVHSEQLYELNVRYLTLKRSTLSSVDMKSIVQCWKMVGRLSGSS</sequence>
<dbReference type="EMBL" id="DS269382">
    <property type="protein sequence ID" value="EFP13346.1"/>
    <property type="molecule type" value="Genomic_DNA"/>
</dbReference>
<evidence type="ECO:0000313" key="2">
    <source>
        <dbReference type="EMBL" id="EFP13346.1"/>
    </source>
</evidence>
<dbReference type="PROSITE" id="PS50181">
    <property type="entry name" value="FBOX"/>
    <property type="match status" value="1"/>
</dbReference>
<dbReference type="HOGENOM" id="CLU_036540_0_0_1"/>
<keyword evidence="3" id="KW-1185">Reference proteome</keyword>
<accession>E3NPK1</accession>
<dbReference type="Pfam" id="PF00646">
    <property type="entry name" value="F-box"/>
    <property type="match status" value="1"/>
</dbReference>
<dbReference type="Proteomes" id="UP000008281">
    <property type="component" value="Unassembled WGS sequence"/>
</dbReference>
<reference evidence="2" key="1">
    <citation type="submission" date="2007-07" db="EMBL/GenBank/DDBJ databases">
        <title>PCAP assembly of the Caenorhabditis remanei genome.</title>
        <authorList>
            <consortium name="The Caenorhabditis remanei Sequencing Consortium"/>
            <person name="Wilson R.K."/>
        </authorList>
    </citation>
    <scope>NUCLEOTIDE SEQUENCE [LARGE SCALE GENOMIC DNA]</scope>
    <source>
        <strain evidence="2">PB4641</strain>
    </source>
</reference>
<dbReference type="PANTHER" id="PTHR21503:SF31">
    <property type="entry name" value="F-BOX DOMAIN-CONTAINING PROTEIN"/>
    <property type="match status" value="1"/>
</dbReference>
<name>E3NPK1_CAERE</name>
<evidence type="ECO:0000313" key="3">
    <source>
        <dbReference type="Proteomes" id="UP000008281"/>
    </source>
</evidence>
<feature type="domain" description="F-box" evidence="1">
    <location>
        <begin position="10"/>
        <end position="41"/>
    </location>
</feature>
<evidence type="ECO:0000259" key="1">
    <source>
        <dbReference type="PROSITE" id="PS50181"/>
    </source>
</evidence>
<dbReference type="AlphaFoldDB" id="E3NPK1"/>
<dbReference type="PANTHER" id="PTHR21503">
    <property type="entry name" value="F-BOX-CONTAINING HYPOTHETICAL PROTEIN C.ELEGANS"/>
    <property type="match status" value="1"/>
</dbReference>
<organism evidence="3">
    <name type="scientific">Caenorhabditis remanei</name>
    <name type="common">Caenorhabditis vulgaris</name>
    <dbReference type="NCBI Taxonomy" id="31234"/>
    <lineage>
        <taxon>Eukaryota</taxon>
        <taxon>Metazoa</taxon>
        <taxon>Ecdysozoa</taxon>
        <taxon>Nematoda</taxon>
        <taxon>Chromadorea</taxon>
        <taxon>Rhabditida</taxon>
        <taxon>Rhabditina</taxon>
        <taxon>Rhabditomorpha</taxon>
        <taxon>Rhabditoidea</taxon>
        <taxon>Rhabditidae</taxon>
        <taxon>Peloderinae</taxon>
        <taxon>Caenorhabditis</taxon>
    </lineage>
</organism>
<dbReference type="InParanoid" id="E3NPK1"/>